<feature type="transmembrane region" description="Helical" evidence="1">
    <location>
        <begin position="161"/>
        <end position="179"/>
    </location>
</feature>
<dbReference type="InterPro" id="IPR036938">
    <property type="entry name" value="PAP2/HPO_sf"/>
</dbReference>
<dbReference type="GeneID" id="61186848"/>
<protein>
    <submittedName>
        <fullName evidence="3">Phosphatase PAP2 family protein</fullName>
    </submittedName>
</protein>
<dbReference type="OMA" id="GWINAFD"/>
<keyword evidence="1" id="KW-0812">Transmembrane</keyword>
<dbReference type="Proteomes" id="UP000321332">
    <property type="component" value="Chromosome"/>
</dbReference>
<feature type="transmembrane region" description="Helical" evidence="1">
    <location>
        <begin position="57"/>
        <end position="82"/>
    </location>
</feature>
<feature type="domain" description="Phosphatidic acid phosphatase type 2/haloperoxidase" evidence="2">
    <location>
        <begin position="89"/>
        <end position="200"/>
    </location>
</feature>
<evidence type="ECO:0000259" key="2">
    <source>
        <dbReference type="SMART" id="SM00014"/>
    </source>
</evidence>
<dbReference type="Gene3D" id="1.20.144.10">
    <property type="entry name" value="Phosphatidic acid phosphatase type 2/haloperoxidase"/>
    <property type="match status" value="1"/>
</dbReference>
<feature type="transmembrane region" description="Helical" evidence="1">
    <location>
        <begin position="89"/>
        <end position="110"/>
    </location>
</feature>
<dbReference type="EMBL" id="CP042374">
    <property type="protein sequence ID" value="QEA33324.1"/>
    <property type="molecule type" value="Genomic_DNA"/>
</dbReference>
<dbReference type="RefSeq" id="WP_014973731.1">
    <property type="nucleotide sequence ID" value="NZ_BPKR01000007.1"/>
</dbReference>
<organism evidence="3 4">
    <name type="scientific">Leuconostoc carnosum</name>
    <dbReference type="NCBI Taxonomy" id="1252"/>
    <lineage>
        <taxon>Bacteria</taxon>
        <taxon>Bacillati</taxon>
        <taxon>Bacillota</taxon>
        <taxon>Bacilli</taxon>
        <taxon>Lactobacillales</taxon>
        <taxon>Lactobacillaceae</taxon>
        <taxon>Leuconostoc</taxon>
    </lineage>
</organism>
<dbReference type="AlphaFoldDB" id="A0AAE6IID0"/>
<proteinExistence type="predicted"/>
<dbReference type="PANTHER" id="PTHR14969">
    <property type="entry name" value="SPHINGOSINE-1-PHOSPHATE PHOSPHOHYDROLASE"/>
    <property type="match status" value="1"/>
</dbReference>
<dbReference type="PANTHER" id="PTHR14969:SF13">
    <property type="entry name" value="AT30094P"/>
    <property type="match status" value="1"/>
</dbReference>
<dbReference type="InterPro" id="IPR000326">
    <property type="entry name" value="PAP2/HPO"/>
</dbReference>
<name>A0AAE6IID0_LEUCA</name>
<gene>
    <name evidence="3" type="ORF">FGL89_03760</name>
</gene>
<evidence type="ECO:0000313" key="3">
    <source>
        <dbReference type="EMBL" id="QEA33324.1"/>
    </source>
</evidence>
<dbReference type="Pfam" id="PF01569">
    <property type="entry name" value="PAP2"/>
    <property type="match status" value="1"/>
</dbReference>
<accession>A0AAE6IID0</accession>
<dbReference type="SMART" id="SM00014">
    <property type="entry name" value="acidPPc"/>
    <property type="match status" value="1"/>
</dbReference>
<reference evidence="3 4" key="1">
    <citation type="submission" date="2019-06" db="EMBL/GenBank/DDBJ databases">
        <title>Genome analyses of bacteria isolated from kimchi.</title>
        <authorList>
            <person name="Lee S."/>
            <person name="Ahn S."/>
            <person name="Roh S."/>
        </authorList>
    </citation>
    <scope>NUCLEOTIDE SEQUENCE [LARGE SCALE GENOMIC DNA]</scope>
    <source>
        <strain evidence="3 4">CBA3620</strain>
    </source>
</reference>
<keyword evidence="1" id="KW-0472">Membrane</keyword>
<dbReference type="CDD" id="cd03392">
    <property type="entry name" value="PAP2_like_2"/>
    <property type="match status" value="1"/>
</dbReference>
<evidence type="ECO:0000313" key="4">
    <source>
        <dbReference type="Proteomes" id="UP000321332"/>
    </source>
</evidence>
<feature type="transmembrane region" description="Helical" evidence="1">
    <location>
        <begin position="130"/>
        <end position="149"/>
    </location>
</feature>
<keyword evidence="1" id="KW-1133">Transmembrane helix</keyword>
<dbReference type="SUPFAM" id="SSF48317">
    <property type="entry name" value="Acid phosphatase/Vanadium-dependent haloperoxidase"/>
    <property type="match status" value="1"/>
</dbReference>
<evidence type="ECO:0000256" key="1">
    <source>
        <dbReference type="SAM" id="Phobius"/>
    </source>
</evidence>
<feature type="transmembrane region" description="Helical" evidence="1">
    <location>
        <begin position="12"/>
        <end position="37"/>
    </location>
</feature>
<sequence length="222" mass="24750">MIIATKNKQRRYAIISFIIAILLAALVKLNFVLPVALDNAIHNLFNQFQTPFGDVMMSIAAFLGNPIVDIVYALILAGVLIIAELRIPAIWTVLTLLFGNLFTTIIKIIVNRDRPIGHLLADNGPSFPSNHVFSLFVVIFIVVILVIPNINSPLTQLISRWLIVVIGLMTIMSRIYFNANFLSDTFAAVLLAYAWVILSASLYPKLATFLKSNITLFKHDEI</sequence>
<feature type="transmembrane region" description="Helical" evidence="1">
    <location>
        <begin position="185"/>
        <end position="203"/>
    </location>
</feature>